<dbReference type="AlphaFoldDB" id="A0A5M4AZ10"/>
<keyword evidence="3 4" id="KW-0342">GTP-binding</keyword>
<evidence type="ECO:0000313" key="10">
    <source>
        <dbReference type="EMBL" id="GET33139.1"/>
    </source>
</evidence>
<evidence type="ECO:0000259" key="9">
    <source>
        <dbReference type="SMART" id="SM00865"/>
    </source>
</evidence>
<evidence type="ECO:0000256" key="1">
    <source>
        <dbReference type="ARBA" id="ARBA00009690"/>
    </source>
</evidence>
<feature type="binding site" evidence="4">
    <location>
        <position position="150"/>
    </location>
    <ligand>
        <name>GTP</name>
        <dbReference type="ChEBI" id="CHEBI:37565"/>
    </ligand>
</feature>
<dbReference type="GO" id="GO:0043093">
    <property type="term" value="P:FtsZ-dependent cytokinesis"/>
    <property type="evidence" value="ECO:0007669"/>
    <property type="project" value="UniProtKB-UniRule"/>
</dbReference>
<comment type="function">
    <text evidence="4 6">Essential cell division protein that forms a contractile ring structure (Z ring) at the future cell division site. The regulation of the ring assembly controls the timing and the location of cell division. One of the functions of the FtsZ ring is to recruit other cell division proteins to the septum to produce a new cell wall between the dividing cells. Binds GTP and shows GTPase activity.</text>
</comment>
<keyword evidence="4" id="KW-0963">Cytoplasm</keyword>
<evidence type="ECO:0000256" key="6">
    <source>
        <dbReference type="RuleBase" id="RU000631"/>
    </source>
</evidence>
<dbReference type="InterPro" id="IPR000158">
    <property type="entry name" value="Cell_div_FtsZ"/>
</dbReference>
<keyword evidence="2 4" id="KW-0547">Nucleotide-binding</keyword>
<feature type="compositionally biased region" description="Basic and acidic residues" evidence="7">
    <location>
        <begin position="408"/>
        <end position="423"/>
    </location>
</feature>
<dbReference type="HAMAP" id="MF_00909">
    <property type="entry name" value="FtsZ"/>
    <property type="match status" value="1"/>
</dbReference>
<dbReference type="GO" id="GO:0032153">
    <property type="term" value="C:cell division site"/>
    <property type="evidence" value="ECO:0007669"/>
    <property type="project" value="UniProtKB-UniRule"/>
</dbReference>
<dbReference type="Pfam" id="PF00091">
    <property type="entry name" value="Tubulin"/>
    <property type="match status" value="1"/>
</dbReference>
<dbReference type="Gene3D" id="3.30.1330.20">
    <property type="entry name" value="Tubulin/FtsZ, C-terminal domain"/>
    <property type="match status" value="1"/>
</dbReference>
<dbReference type="CDD" id="cd02201">
    <property type="entry name" value="FtsZ_type1"/>
    <property type="match status" value="1"/>
</dbReference>
<evidence type="ECO:0000256" key="7">
    <source>
        <dbReference type="SAM" id="MobiDB-lite"/>
    </source>
</evidence>
<dbReference type="NCBIfam" id="TIGR00065">
    <property type="entry name" value="ftsZ"/>
    <property type="match status" value="1"/>
</dbReference>
<dbReference type="InterPro" id="IPR037103">
    <property type="entry name" value="Tubulin/FtsZ-like_C"/>
</dbReference>
<dbReference type="GO" id="GO:0005737">
    <property type="term" value="C:cytoplasm"/>
    <property type="evidence" value="ECO:0007669"/>
    <property type="project" value="UniProtKB-SubCell"/>
</dbReference>
<evidence type="ECO:0000256" key="3">
    <source>
        <dbReference type="ARBA" id="ARBA00023134"/>
    </source>
</evidence>
<evidence type="ECO:0000256" key="2">
    <source>
        <dbReference type="ARBA" id="ARBA00022741"/>
    </source>
</evidence>
<keyword evidence="4 6" id="KW-0132">Cell division</keyword>
<comment type="caution">
    <text evidence="10">The sequence shown here is derived from an EMBL/GenBank/DDBJ whole genome shotgun (WGS) entry which is preliminary data.</text>
</comment>
<dbReference type="InterPro" id="IPR020805">
    <property type="entry name" value="Cell_div_FtsZ_CS"/>
</dbReference>
<dbReference type="SMART" id="SM00865">
    <property type="entry name" value="Tubulin_C"/>
    <property type="match status" value="1"/>
</dbReference>
<feature type="domain" description="Tubulin/FtsZ 2-layer sandwich" evidence="9">
    <location>
        <begin position="213"/>
        <end position="332"/>
    </location>
</feature>
<dbReference type="PANTHER" id="PTHR30314:SF3">
    <property type="entry name" value="MITOCHONDRIAL DIVISION PROTEIN FSZA"/>
    <property type="match status" value="1"/>
</dbReference>
<dbReference type="InterPro" id="IPR003008">
    <property type="entry name" value="Tubulin_FtsZ_GTPase"/>
</dbReference>
<dbReference type="GO" id="GO:0051258">
    <property type="term" value="P:protein polymerization"/>
    <property type="evidence" value="ECO:0007669"/>
    <property type="project" value="UniProtKB-UniRule"/>
</dbReference>
<dbReference type="InterPro" id="IPR036525">
    <property type="entry name" value="Tubulin/FtsZ_GTPase_sf"/>
</dbReference>
<feature type="binding site" evidence="4">
    <location>
        <begin position="115"/>
        <end position="117"/>
    </location>
    <ligand>
        <name>GTP</name>
        <dbReference type="ChEBI" id="CHEBI:37565"/>
    </ligand>
</feature>
<dbReference type="SUPFAM" id="SSF52490">
    <property type="entry name" value="Tubulin nucleotide-binding domain-like"/>
    <property type="match status" value="1"/>
</dbReference>
<protein>
    <recommendedName>
        <fullName evidence="4 5">Cell division protein FtsZ</fullName>
    </recommendedName>
</protein>
<dbReference type="OrthoDB" id="9813375at2"/>
<sequence length="449" mass="49510">MSSEEDLLNFGFRHNQDSIIKVIGVGGGGGNALNYMFRNGITGVDFIICNTDAQALENSPVPVKVQLGVSLTEGRGAGNKPEQGEQAAIENLADIRKVLANNTRMVFITAGMGGGTGTGAAPVIAQLAREMDILTIAVVTLPSEKEGKRRFDQAMVGVDKLKKFVDSLLVISNENLHKIYGDLPASKAFAQADNILATAVKGCAEIITLHGNINIDFADVNTVMQSSGVFIMGSGIADGEDRAMRAVKEALISPLLDSNDIYGTENILLNITSGDEEIRMGEIGQIIDYLQDAAGDDANIIWGNGRDEKLGSKICVTLIATGFKTNPNRILNPETETTRVSLQDEKTESVKSELKLPLKEEKRVELEREFYEPVGKKKNYLDEDDLQVEHEYQNEETTSYQNESRHKKSEEKRHRSKKHKEEVTSEPITNWFVKQFNTFFSDNDMEMDE</sequence>
<comment type="similarity">
    <text evidence="1 4 6">Belongs to the FtsZ family.</text>
</comment>
<dbReference type="FunFam" id="3.40.50.1440:FF:000001">
    <property type="entry name" value="Cell division protein FtsZ"/>
    <property type="match status" value="1"/>
</dbReference>
<keyword evidence="11" id="KW-1185">Reference proteome</keyword>
<dbReference type="InterPro" id="IPR024757">
    <property type="entry name" value="FtsZ_C"/>
</dbReference>
<reference evidence="10 11" key="1">
    <citation type="submission" date="2019-10" db="EMBL/GenBank/DDBJ databases">
        <title>Prolixibacter strains distinguished by the presence of nitrate reductase genes were adept at nitrate-dependent anaerobic corrosion of metallic iron and carbon steel.</title>
        <authorList>
            <person name="Iino T."/>
            <person name="Shono N."/>
            <person name="Ito K."/>
            <person name="Nakamura R."/>
            <person name="Sueoka K."/>
            <person name="Harayama S."/>
            <person name="Ohkuma M."/>
        </authorList>
    </citation>
    <scope>NUCLEOTIDE SEQUENCE [LARGE SCALE GENOMIC DNA]</scope>
    <source>
        <strain evidence="10 11">JCM 13498</strain>
    </source>
</reference>
<dbReference type="PRINTS" id="PR00423">
    <property type="entry name" value="CELLDVISFTSZ"/>
</dbReference>
<dbReference type="SUPFAM" id="SSF55307">
    <property type="entry name" value="Tubulin C-terminal domain-like"/>
    <property type="match status" value="1"/>
</dbReference>
<feature type="binding site" evidence="4">
    <location>
        <position position="193"/>
    </location>
    <ligand>
        <name>GTP</name>
        <dbReference type="ChEBI" id="CHEBI:37565"/>
    </ligand>
</feature>
<dbReference type="GO" id="GO:0003924">
    <property type="term" value="F:GTPase activity"/>
    <property type="evidence" value="ECO:0007669"/>
    <property type="project" value="UniProtKB-UniRule"/>
</dbReference>
<feature type="compositionally biased region" description="Basic and acidic residues" evidence="7">
    <location>
        <begin position="381"/>
        <end position="393"/>
    </location>
</feature>
<gene>
    <name evidence="4" type="primary">ftsZ</name>
    <name evidence="10" type="ORF">PbJCM13498_20020</name>
</gene>
<feature type="binding site" evidence="4">
    <location>
        <position position="146"/>
    </location>
    <ligand>
        <name>GTP</name>
        <dbReference type="ChEBI" id="CHEBI:37565"/>
    </ligand>
</feature>
<dbReference type="GO" id="GO:0000917">
    <property type="term" value="P:division septum assembly"/>
    <property type="evidence" value="ECO:0007669"/>
    <property type="project" value="UniProtKB-KW"/>
</dbReference>
<dbReference type="SMART" id="SM00864">
    <property type="entry name" value="Tubulin"/>
    <property type="match status" value="1"/>
</dbReference>
<dbReference type="Gene3D" id="3.40.50.1440">
    <property type="entry name" value="Tubulin/FtsZ, GTPase domain"/>
    <property type="match status" value="1"/>
</dbReference>
<dbReference type="InterPro" id="IPR018316">
    <property type="entry name" value="Tubulin/FtsZ_2-layer-sand-dom"/>
</dbReference>
<dbReference type="InterPro" id="IPR045061">
    <property type="entry name" value="FtsZ/CetZ"/>
</dbReference>
<evidence type="ECO:0000259" key="8">
    <source>
        <dbReference type="SMART" id="SM00864"/>
    </source>
</evidence>
<keyword evidence="4 6" id="KW-0717">Septation</keyword>
<comment type="subcellular location">
    <subcellularLocation>
        <location evidence="4">Cytoplasm</location>
    </subcellularLocation>
    <text evidence="4">Assembles at midcell at the inner surface of the cytoplasmic membrane.</text>
</comment>
<dbReference type="PANTHER" id="PTHR30314">
    <property type="entry name" value="CELL DIVISION PROTEIN FTSZ-RELATED"/>
    <property type="match status" value="1"/>
</dbReference>
<dbReference type="Proteomes" id="UP000391834">
    <property type="component" value="Unassembled WGS sequence"/>
</dbReference>
<keyword evidence="4 6" id="KW-0131">Cell cycle</keyword>
<feature type="region of interest" description="Disordered" evidence="7">
    <location>
        <begin position="381"/>
        <end position="424"/>
    </location>
</feature>
<dbReference type="RefSeq" id="WP_025863004.1">
    <property type="nucleotide sequence ID" value="NZ_BLAX01000001.1"/>
</dbReference>
<feature type="binding site" evidence="4">
    <location>
        <begin position="27"/>
        <end position="31"/>
    </location>
    <ligand>
        <name>GTP</name>
        <dbReference type="ChEBI" id="CHEBI:37565"/>
    </ligand>
</feature>
<feature type="domain" description="Tubulin/FtsZ GTPase" evidence="8">
    <location>
        <begin position="19"/>
        <end position="211"/>
    </location>
</feature>
<evidence type="ECO:0000256" key="4">
    <source>
        <dbReference type="HAMAP-Rule" id="MF_00909"/>
    </source>
</evidence>
<proteinExistence type="inferred from homology"/>
<dbReference type="PROSITE" id="PS01134">
    <property type="entry name" value="FTSZ_1"/>
    <property type="match status" value="1"/>
</dbReference>
<dbReference type="PROSITE" id="PS01135">
    <property type="entry name" value="FTSZ_2"/>
    <property type="match status" value="1"/>
</dbReference>
<organism evidence="10 11">
    <name type="scientific">Prolixibacter bellariivorans</name>
    <dbReference type="NCBI Taxonomy" id="314319"/>
    <lineage>
        <taxon>Bacteria</taxon>
        <taxon>Pseudomonadati</taxon>
        <taxon>Bacteroidota</taxon>
        <taxon>Bacteroidia</taxon>
        <taxon>Marinilabiliales</taxon>
        <taxon>Prolixibacteraceae</taxon>
        <taxon>Prolixibacter</taxon>
    </lineage>
</organism>
<dbReference type="InterPro" id="IPR008280">
    <property type="entry name" value="Tub_FtsZ_C"/>
</dbReference>
<accession>A0A5M4AZ10</accession>
<evidence type="ECO:0000256" key="5">
    <source>
        <dbReference type="NCBIfam" id="TIGR00065"/>
    </source>
</evidence>
<dbReference type="EMBL" id="BLAX01000001">
    <property type="protein sequence ID" value="GET33139.1"/>
    <property type="molecule type" value="Genomic_DNA"/>
</dbReference>
<evidence type="ECO:0000313" key="11">
    <source>
        <dbReference type="Proteomes" id="UP000391834"/>
    </source>
</evidence>
<dbReference type="GO" id="GO:0005525">
    <property type="term" value="F:GTP binding"/>
    <property type="evidence" value="ECO:0007669"/>
    <property type="project" value="UniProtKB-UniRule"/>
</dbReference>
<dbReference type="Pfam" id="PF12327">
    <property type="entry name" value="FtsZ_C"/>
    <property type="match status" value="1"/>
</dbReference>
<name>A0A5M4AZ10_9BACT</name>
<comment type="subunit">
    <text evidence="4">Homodimer. Polymerizes to form a dynamic ring structure in a strictly GTP-dependent manner. Interacts directly with several other division proteins.</text>
</comment>